<proteinExistence type="predicted"/>
<reference evidence="3 4" key="1">
    <citation type="submission" date="2018-04" db="EMBL/GenBank/DDBJ databases">
        <title>Genomic Encyclopedia of Archaeal and Bacterial Type Strains, Phase II (KMG-II): from individual species to whole genera.</title>
        <authorList>
            <person name="Goeker M."/>
        </authorList>
    </citation>
    <scope>NUCLEOTIDE SEQUENCE [LARGE SCALE GENOMIC DNA]</scope>
    <source>
        <strain evidence="3 4">DSM 23382</strain>
    </source>
</reference>
<evidence type="ECO:0000313" key="4">
    <source>
        <dbReference type="Proteomes" id="UP000244081"/>
    </source>
</evidence>
<keyword evidence="1" id="KW-0472">Membrane</keyword>
<feature type="domain" description="TadE-like" evidence="2">
    <location>
        <begin position="38"/>
        <end position="80"/>
    </location>
</feature>
<gene>
    <name evidence="3" type="ORF">C8N35_101751</name>
</gene>
<evidence type="ECO:0000259" key="2">
    <source>
        <dbReference type="Pfam" id="PF07811"/>
    </source>
</evidence>
<organism evidence="3 4">
    <name type="scientific">Breoghania corrubedonensis</name>
    <dbReference type="NCBI Taxonomy" id="665038"/>
    <lineage>
        <taxon>Bacteria</taxon>
        <taxon>Pseudomonadati</taxon>
        <taxon>Pseudomonadota</taxon>
        <taxon>Alphaproteobacteria</taxon>
        <taxon>Hyphomicrobiales</taxon>
        <taxon>Stappiaceae</taxon>
        <taxon>Breoghania</taxon>
    </lineage>
</organism>
<dbReference type="AlphaFoldDB" id="A0A2T5VG15"/>
<keyword evidence="1" id="KW-0812">Transmembrane</keyword>
<protein>
    <submittedName>
        <fullName evidence="3">Flp pilus assembly protein TadG</fullName>
    </submittedName>
</protein>
<dbReference type="Proteomes" id="UP000244081">
    <property type="component" value="Unassembled WGS sequence"/>
</dbReference>
<dbReference type="RefSeq" id="WP_170122012.1">
    <property type="nucleotide sequence ID" value="NZ_QAYG01000001.1"/>
</dbReference>
<dbReference type="EMBL" id="QAYG01000001">
    <property type="protein sequence ID" value="PTW62704.1"/>
    <property type="molecule type" value="Genomic_DNA"/>
</dbReference>
<name>A0A2T5VG15_9HYPH</name>
<dbReference type="Pfam" id="PF07811">
    <property type="entry name" value="TadE"/>
    <property type="match status" value="1"/>
</dbReference>
<feature type="transmembrane region" description="Helical" evidence="1">
    <location>
        <begin position="44"/>
        <end position="66"/>
    </location>
</feature>
<keyword evidence="4" id="KW-1185">Reference proteome</keyword>
<dbReference type="InterPro" id="IPR012495">
    <property type="entry name" value="TadE-like_dom"/>
</dbReference>
<comment type="caution">
    <text evidence="3">The sequence shown here is derived from an EMBL/GenBank/DDBJ whole genome shotgun (WGS) entry which is preliminary data.</text>
</comment>
<evidence type="ECO:0000256" key="1">
    <source>
        <dbReference type="SAM" id="Phobius"/>
    </source>
</evidence>
<sequence length="204" mass="22236">MKRAGPSVPASARRLSPARLVMRRVADLTRRGRRDETGATAIEFAMVAAPFFALILGITEIGLMFFAGRILDNATADAARLIRTGQAYSQSFDGAKFKTQIMDRLPGFFSADRLSIDVQTFTSFAGISLSDPIEKDKLKDADFSYVNAGASQIVVVRVFYRWPMMTSYLGVNFADLSDGSRLLGAVQAFRTEPFPETKNGGGSS</sequence>
<keyword evidence="1" id="KW-1133">Transmembrane helix</keyword>
<accession>A0A2T5VG15</accession>
<evidence type="ECO:0000313" key="3">
    <source>
        <dbReference type="EMBL" id="PTW62704.1"/>
    </source>
</evidence>